<dbReference type="AlphaFoldDB" id="A0AA85FPV8"/>
<reference evidence="9" key="2">
    <citation type="submission" date="2023-11" db="UniProtKB">
        <authorList>
            <consortium name="WormBaseParasite"/>
        </authorList>
    </citation>
    <scope>IDENTIFICATION</scope>
</reference>
<evidence type="ECO:0000259" key="6">
    <source>
        <dbReference type="PROSITE" id="PS00022"/>
    </source>
</evidence>
<feature type="domain" description="EGF-like" evidence="6 7">
    <location>
        <begin position="134"/>
        <end position="145"/>
    </location>
</feature>
<sequence>MYYTIRFRKDIDYCLINTCLNGGTCQDLDAHGFQCLCPPGFKGSNCQLRLACSNSQCVHAVNCKQLIQPVNGIDYECMCQPCWTGQFCDQSNSFNCIHRHGFDGQYCENEINECNSMPCYNNGTCKDLINSFECDCPKGFIGTDCRINVNECASYPCSFGSTCIVRVGTYECICPEQQYCQHCDEVIIETEPKSPACNFYGRIYDQNDNWTYSCQRCHCNKGQIICTDDFCGYWSCLQVIEKNDRFACKSNEICHIISPGLYDECFIPPCYLRTICLNANQSITEQLKKLLPNYHFKLALPNCRPNNFILNNHCARLLLHFSKLRMSYSITVNDICNAVPN</sequence>
<protein>
    <recommendedName>
        <fullName evidence="6 7">EGF-like domain-containing protein</fullName>
    </recommendedName>
</protein>
<evidence type="ECO:0000259" key="7">
    <source>
        <dbReference type="PROSITE" id="PS01186"/>
    </source>
</evidence>
<dbReference type="FunFam" id="2.10.25.10:FF:000472">
    <property type="entry name" value="Uncharacterized protein, isoform A"/>
    <property type="match status" value="1"/>
</dbReference>
<keyword evidence="5" id="KW-0325">Glycoprotein</keyword>
<dbReference type="InterPro" id="IPR051022">
    <property type="entry name" value="Notch_Cell-Fate_Det"/>
</dbReference>
<dbReference type="InterPro" id="IPR001881">
    <property type="entry name" value="EGF-like_Ca-bd_dom"/>
</dbReference>
<keyword evidence="4" id="KW-1015">Disulfide bond</keyword>
<evidence type="ECO:0000313" key="9">
    <source>
        <dbReference type="WBParaSite" id="SRDH1_56840.1"/>
    </source>
</evidence>
<dbReference type="Proteomes" id="UP000050792">
    <property type="component" value="Unassembled WGS sequence"/>
</dbReference>
<keyword evidence="2" id="KW-0732">Signal</keyword>
<dbReference type="InterPro" id="IPR000742">
    <property type="entry name" value="EGF"/>
</dbReference>
<dbReference type="SMART" id="SM00215">
    <property type="entry name" value="VWC_out"/>
    <property type="match status" value="1"/>
</dbReference>
<dbReference type="PROSITE" id="PS01187">
    <property type="entry name" value="EGF_CA"/>
    <property type="match status" value="1"/>
</dbReference>
<dbReference type="InterPro" id="IPR013032">
    <property type="entry name" value="EGF-like_CS"/>
</dbReference>
<dbReference type="CDD" id="cd00054">
    <property type="entry name" value="EGF_CA"/>
    <property type="match status" value="3"/>
</dbReference>
<feature type="domain" description="EGF-like" evidence="6">
    <location>
        <begin position="77"/>
        <end position="88"/>
    </location>
</feature>
<dbReference type="InterPro" id="IPR018097">
    <property type="entry name" value="EGF_Ca-bd_CS"/>
</dbReference>
<dbReference type="FunFam" id="2.10.25.10:FF:000143">
    <property type="entry name" value="Protein crumbs 1"/>
    <property type="match status" value="1"/>
</dbReference>
<dbReference type="SMART" id="SM00179">
    <property type="entry name" value="EGF_CA"/>
    <property type="match status" value="3"/>
</dbReference>
<proteinExistence type="predicted"/>
<dbReference type="Gene3D" id="2.10.25.10">
    <property type="entry name" value="Laminin"/>
    <property type="match status" value="3"/>
</dbReference>
<dbReference type="GO" id="GO:0005509">
    <property type="term" value="F:calcium ion binding"/>
    <property type="evidence" value="ECO:0007669"/>
    <property type="project" value="InterPro"/>
</dbReference>
<evidence type="ECO:0000256" key="1">
    <source>
        <dbReference type="ARBA" id="ARBA00022536"/>
    </source>
</evidence>
<accession>A0AA85FPV8</accession>
<organism evidence="8 9">
    <name type="scientific">Schistosoma rodhaini</name>
    <dbReference type="NCBI Taxonomy" id="6188"/>
    <lineage>
        <taxon>Eukaryota</taxon>
        <taxon>Metazoa</taxon>
        <taxon>Spiralia</taxon>
        <taxon>Lophotrochozoa</taxon>
        <taxon>Platyhelminthes</taxon>
        <taxon>Trematoda</taxon>
        <taxon>Digenea</taxon>
        <taxon>Strigeidida</taxon>
        <taxon>Schistosomatoidea</taxon>
        <taxon>Schistosomatidae</taxon>
        <taxon>Schistosoma</taxon>
    </lineage>
</organism>
<dbReference type="PROSITE" id="PS00022">
    <property type="entry name" value="EGF_1"/>
    <property type="match status" value="3"/>
</dbReference>
<feature type="domain" description="EGF-like" evidence="6 7">
    <location>
        <begin position="35"/>
        <end position="46"/>
    </location>
</feature>
<dbReference type="PRINTS" id="PR00010">
    <property type="entry name" value="EGFBLOOD"/>
</dbReference>
<dbReference type="PANTHER" id="PTHR24049">
    <property type="entry name" value="CRUMBS FAMILY MEMBER"/>
    <property type="match status" value="1"/>
</dbReference>
<dbReference type="PROSITE" id="PS00010">
    <property type="entry name" value="ASX_HYDROXYL"/>
    <property type="match status" value="1"/>
</dbReference>
<evidence type="ECO:0000256" key="2">
    <source>
        <dbReference type="ARBA" id="ARBA00022729"/>
    </source>
</evidence>
<evidence type="ECO:0000313" key="8">
    <source>
        <dbReference type="Proteomes" id="UP000050792"/>
    </source>
</evidence>
<evidence type="ECO:0000256" key="5">
    <source>
        <dbReference type="ARBA" id="ARBA00023180"/>
    </source>
</evidence>
<dbReference type="SMART" id="SM00181">
    <property type="entry name" value="EGF"/>
    <property type="match status" value="4"/>
</dbReference>
<dbReference type="Pfam" id="PF00008">
    <property type="entry name" value="EGF"/>
    <property type="match status" value="2"/>
</dbReference>
<dbReference type="WBParaSite" id="SRDH1_56840.1">
    <property type="protein sequence ID" value="SRDH1_56840.1"/>
    <property type="gene ID" value="SRDH1_56840"/>
</dbReference>
<dbReference type="InterPro" id="IPR000152">
    <property type="entry name" value="EGF-type_Asp/Asn_hydroxyl_site"/>
</dbReference>
<evidence type="ECO:0000256" key="3">
    <source>
        <dbReference type="ARBA" id="ARBA00022737"/>
    </source>
</evidence>
<keyword evidence="8" id="KW-1185">Reference proteome</keyword>
<evidence type="ECO:0000256" key="4">
    <source>
        <dbReference type="ARBA" id="ARBA00023157"/>
    </source>
</evidence>
<reference evidence="8" key="1">
    <citation type="submission" date="2022-06" db="EMBL/GenBank/DDBJ databases">
        <authorList>
            <person name="Berger JAMES D."/>
            <person name="Berger JAMES D."/>
        </authorList>
    </citation>
    <scope>NUCLEOTIDE SEQUENCE [LARGE SCALE GENOMIC DNA]</scope>
</reference>
<keyword evidence="3" id="KW-0677">Repeat</keyword>
<keyword evidence="1" id="KW-0245">EGF-like domain</keyword>
<dbReference type="Pfam" id="PF12661">
    <property type="entry name" value="hEGF"/>
    <property type="match status" value="1"/>
</dbReference>
<name>A0AA85FPV8_9TREM</name>
<dbReference type="SUPFAM" id="SSF57196">
    <property type="entry name" value="EGF/Laminin"/>
    <property type="match status" value="3"/>
</dbReference>
<dbReference type="InterPro" id="IPR001007">
    <property type="entry name" value="VWF_dom"/>
</dbReference>
<dbReference type="PROSITE" id="PS01186">
    <property type="entry name" value="EGF_2"/>
    <property type="match status" value="2"/>
</dbReference>